<dbReference type="EC" id="2.8.2.20" evidence="2"/>
<dbReference type="eggNOG" id="ENOG502S5PI">
    <property type="taxonomic scope" value="Eukaryota"/>
</dbReference>
<gene>
    <name evidence="7" type="ORF">VOLCADRAFT_96413</name>
</gene>
<feature type="region of interest" description="Disordered" evidence="5">
    <location>
        <begin position="1327"/>
        <end position="1381"/>
    </location>
</feature>
<keyword evidence="6" id="KW-1133">Transmembrane helix</keyword>
<keyword evidence="3" id="KW-0808">Transferase</keyword>
<feature type="compositionally biased region" description="Low complexity" evidence="5">
    <location>
        <begin position="785"/>
        <end position="798"/>
    </location>
</feature>
<feature type="region of interest" description="Disordered" evidence="5">
    <location>
        <begin position="129"/>
        <end position="167"/>
    </location>
</feature>
<evidence type="ECO:0000256" key="6">
    <source>
        <dbReference type="SAM" id="Phobius"/>
    </source>
</evidence>
<feature type="compositionally biased region" description="Low complexity" evidence="5">
    <location>
        <begin position="713"/>
        <end position="725"/>
    </location>
</feature>
<feature type="transmembrane region" description="Helical" evidence="6">
    <location>
        <begin position="946"/>
        <end position="973"/>
    </location>
</feature>
<proteinExistence type="inferred from homology"/>
<dbReference type="Gene3D" id="3.40.50.300">
    <property type="entry name" value="P-loop containing nucleotide triphosphate hydrolases"/>
    <property type="match status" value="1"/>
</dbReference>
<comment type="similarity">
    <text evidence="1">Belongs to the protein sulfotransferase family.</text>
</comment>
<sequence>MYVKKDVLHGFKVGKPTLEIGGVGRGWELLQLALPRVTASVAISAGNSFGIVLWSVQGICPWGRMNSPLCLFSEAQELLRQLHAQEQQLRLDIAVALQQLNLLRPDGGSRLPEAEEHYRAVIASLDSELAPPLRSPRENPVRQGPLDPDSRLRKEEENKDPGADMDPEARRLRLMRLMLVGNLAALLLEADRPHHALLELEGGLREAEILLGASAGGAGISGAGGAAPPSPSPSGTSWLSSSVCALRFNRGKALAAVGRTAESESAYVNTALGALGLDPNCFAKACAAMNRLPDDLLTFVQSAVQLAEESGLLQRLLTGAPRPPTTTTTTTTAVGGGGINHGDGGVVGGLAAGSSDPFGDQSRGGWLADIGVSELGWLYFALAKALETRDVEAEEVWRVLDQVSPKEANSLISSQQPYHPDTDWQQLLTLRGVFGGRLMRQLAAGGGREGEGGEESPVFVVGLPRSGSTLVETMLSRYPGVWAAGEDTALAPLTPRLNELLMKQGLSNRAALADFGRRYVEEMRRRAVASGWDPNNPPVRIVDKMLRNLWLIGYIEMLLPRACIVHVVRHPLDVALSCYSQPFGYSGVPWSWRLDHIGEQIRMAAALGAHWGQVLPPGRLLTLHYEQVSARQLLSHCGLTWDVRVLDFHTANRTVATASVAQVRKPLYNTSVGRWRKYEKQLAALAAQIRPEILSYEADLDAALRIAEAENRQLQLQQQQQQHPPGQQPPPVSRGARQLPVSAEDVNAAEGGSRVVSEPGEEEEEVVVEELQSRVGGGGGGSGLPMSTNSSGMSGGTPSLRQYHSPVRKWVWAAFGGNVVLAVIFAALCASSYKTFRAAVEQLDRGETAGFPAGSKASDWQRLFAGAAISAAFAVVLTVFFHAWALILLLCSFKSLADPNRRFGRAFVMAAALCIGLHILNIALQFHGYGPTLSTWHSQYGAPFNVTLLNTCVVFGLLSFLNYTLLAGLLFFWQDPTDVYLLDRRELHPAGVQLQLGSSSSFKVQDTSILGSAALMAKLAQSISAPNQPLLASRTSTLDSHVYASGNPVISTATASRPSSASGRQPCSGTPSGGAAQTVEPLTSSSSNNNINKTSGSDTSTARQDGPELRMQGDIQGGSSTRPKSGLLRRLSSLTLGYRPPSARQEAASDSAAGAAAPSTAATNKGTVANQSGGRAQLELCPSIPRSAAIPCVDVDPERRQLLRRLSLRENSTYAGGVPQSSGGATRPRLLVDAVGAPGAVTAAVATVEPRISGCSGRGMLRASASSGGAGAPLATKQPPPPPPLPAAAIPAAAALVTDTAGSDRPPTPLRRLTNLLLPNSLMISHHARSTEASTDQRDQDGVGAVKRRPSSGGVRNLFSRPSSAKRKSEAGVWATSQLHPPAPVEAWKQQQGQDSLDDRDVDGSLSSRVLEYGVVPVRQPGGIIKRAANALATALTG</sequence>
<dbReference type="Proteomes" id="UP000001058">
    <property type="component" value="Unassembled WGS sequence"/>
</dbReference>
<feature type="transmembrane region" description="Helical" evidence="6">
    <location>
        <begin position="903"/>
        <end position="926"/>
    </location>
</feature>
<accession>D8UA16</accession>
<feature type="region of interest" description="Disordered" evidence="5">
    <location>
        <begin position="318"/>
        <end position="338"/>
    </location>
</feature>
<feature type="transmembrane region" description="Helical" evidence="6">
    <location>
        <begin position="810"/>
        <end position="833"/>
    </location>
</feature>
<keyword evidence="6" id="KW-0472">Membrane</keyword>
<keyword evidence="8" id="KW-1185">Reference proteome</keyword>
<dbReference type="PANTHER" id="PTHR12788">
    <property type="entry name" value="PROTEIN-TYROSINE SULFOTRANSFERASE 2"/>
    <property type="match status" value="1"/>
</dbReference>
<reference evidence="7 8" key="1">
    <citation type="journal article" date="2010" name="Science">
        <title>Genomic analysis of organismal complexity in the multicellular green alga Volvox carteri.</title>
        <authorList>
            <person name="Prochnik S.E."/>
            <person name="Umen J."/>
            <person name="Nedelcu A.M."/>
            <person name="Hallmann A."/>
            <person name="Miller S.M."/>
            <person name="Nishii I."/>
            <person name="Ferris P."/>
            <person name="Kuo A."/>
            <person name="Mitros T."/>
            <person name="Fritz-Laylin L.K."/>
            <person name="Hellsten U."/>
            <person name="Chapman J."/>
            <person name="Simakov O."/>
            <person name="Rensing S.A."/>
            <person name="Terry A."/>
            <person name="Pangilinan J."/>
            <person name="Kapitonov V."/>
            <person name="Jurka J."/>
            <person name="Salamov A."/>
            <person name="Shapiro H."/>
            <person name="Schmutz J."/>
            <person name="Grimwood J."/>
            <person name="Lindquist E."/>
            <person name="Lucas S."/>
            <person name="Grigoriev I.V."/>
            <person name="Schmitt R."/>
            <person name="Kirk D."/>
            <person name="Rokhsar D.S."/>
        </authorList>
    </citation>
    <scope>NUCLEOTIDE SEQUENCE [LARGE SCALE GENOMIC DNA]</scope>
    <source>
        <strain evidence="8">f. Nagariensis / Eve</strain>
    </source>
</reference>
<feature type="transmembrane region" description="Helical" evidence="6">
    <location>
        <begin position="863"/>
        <end position="891"/>
    </location>
</feature>
<organism evidence="8">
    <name type="scientific">Volvox carteri f. nagariensis</name>
    <dbReference type="NCBI Taxonomy" id="3068"/>
    <lineage>
        <taxon>Eukaryota</taxon>
        <taxon>Viridiplantae</taxon>
        <taxon>Chlorophyta</taxon>
        <taxon>core chlorophytes</taxon>
        <taxon>Chlorophyceae</taxon>
        <taxon>CS clade</taxon>
        <taxon>Chlamydomonadales</taxon>
        <taxon>Volvocaceae</taxon>
        <taxon>Volvox</taxon>
    </lineage>
</organism>
<dbReference type="InParanoid" id="D8UA16"/>
<protein>
    <recommendedName>
        <fullName evidence="2">protein-tyrosine sulfotransferase</fullName>
        <ecNumber evidence="2">2.8.2.20</ecNumber>
    </recommendedName>
</protein>
<evidence type="ECO:0000256" key="1">
    <source>
        <dbReference type="ARBA" id="ARBA00009988"/>
    </source>
</evidence>
<feature type="compositionally biased region" description="Low complexity" evidence="5">
    <location>
        <begin position="1084"/>
        <end position="1097"/>
    </location>
</feature>
<dbReference type="EMBL" id="GL378373">
    <property type="protein sequence ID" value="EFJ43393.1"/>
    <property type="molecule type" value="Genomic_DNA"/>
</dbReference>
<keyword evidence="6" id="KW-0812">Transmembrane</keyword>
<dbReference type="GO" id="GO:0005794">
    <property type="term" value="C:Golgi apparatus"/>
    <property type="evidence" value="ECO:0007669"/>
    <property type="project" value="TreeGrafter"/>
</dbReference>
<dbReference type="OrthoDB" id="545675at2759"/>
<dbReference type="GO" id="GO:0008476">
    <property type="term" value="F:protein-tyrosine sulfotransferase activity"/>
    <property type="evidence" value="ECO:0007669"/>
    <property type="project" value="UniProtKB-EC"/>
</dbReference>
<feature type="region of interest" description="Disordered" evidence="5">
    <location>
        <begin position="1140"/>
        <end position="1170"/>
    </location>
</feature>
<evidence type="ECO:0000256" key="3">
    <source>
        <dbReference type="ARBA" id="ARBA00022679"/>
    </source>
</evidence>
<dbReference type="PANTHER" id="PTHR12788:SF10">
    <property type="entry name" value="PROTEIN-TYROSINE SULFOTRANSFERASE"/>
    <property type="match status" value="1"/>
</dbReference>
<feature type="compositionally biased region" description="Low complexity" evidence="5">
    <location>
        <begin position="1140"/>
        <end position="1162"/>
    </location>
</feature>
<evidence type="ECO:0000256" key="4">
    <source>
        <dbReference type="ARBA" id="ARBA00048460"/>
    </source>
</evidence>
<dbReference type="KEGG" id="vcn:VOLCADRAFT_96413"/>
<feature type="compositionally biased region" description="Low complexity" evidence="5">
    <location>
        <begin position="1262"/>
        <end position="1277"/>
    </location>
</feature>
<feature type="region of interest" description="Disordered" evidence="5">
    <location>
        <begin position="1050"/>
        <end position="1127"/>
    </location>
</feature>
<comment type="catalytic activity">
    <reaction evidence="4">
        <text>L-tyrosyl-[protein] + 3'-phosphoadenylyl sulfate = O-sulfo-L-tyrosine-[protein] + adenosine 3',5'-bisphosphate + H(+)</text>
        <dbReference type="Rhea" id="RHEA:16801"/>
        <dbReference type="Rhea" id="RHEA-COMP:10136"/>
        <dbReference type="Rhea" id="RHEA-COMP:11688"/>
        <dbReference type="ChEBI" id="CHEBI:15378"/>
        <dbReference type="ChEBI" id="CHEBI:46858"/>
        <dbReference type="ChEBI" id="CHEBI:58339"/>
        <dbReference type="ChEBI" id="CHEBI:58343"/>
        <dbReference type="ChEBI" id="CHEBI:65286"/>
        <dbReference type="EC" id="2.8.2.20"/>
    </reaction>
</comment>
<evidence type="ECO:0000313" key="8">
    <source>
        <dbReference type="Proteomes" id="UP000001058"/>
    </source>
</evidence>
<evidence type="ECO:0000256" key="5">
    <source>
        <dbReference type="SAM" id="MobiDB-lite"/>
    </source>
</evidence>
<feature type="compositionally biased region" description="Acidic residues" evidence="5">
    <location>
        <begin position="759"/>
        <end position="768"/>
    </location>
</feature>
<feature type="compositionally biased region" description="Basic and acidic residues" evidence="5">
    <location>
        <begin position="148"/>
        <end position="167"/>
    </location>
</feature>
<evidence type="ECO:0000256" key="2">
    <source>
        <dbReference type="ARBA" id="ARBA00013262"/>
    </source>
</evidence>
<dbReference type="GeneID" id="9617344"/>
<name>D8UA16_VOLCA</name>
<evidence type="ECO:0000313" key="7">
    <source>
        <dbReference type="EMBL" id="EFJ43393.1"/>
    </source>
</evidence>
<dbReference type="InterPro" id="IPR026634">
    <property type="entry name" value="TPST-like"/>
</dbReference>
<feature type="region of interest" description="Disordered" evidence="5">
    <location>
        <begin position="713"/>
        <end position="798"/>
    </location>
</feature>
<dbReference type="SUPFAM" id="SSF52540">
    <property type="entry name" value="P-loop containing nucleoside triphosphate hydrolases"/>
    <property type="match status" value="1"/>
</dbReference>
<dbReference type="STRING" id="3068.D8UA16"/>
<feature type="compositionally biased region" description="Low complexity" evidence="5">
    <location>
        <begin position="1051"/>
        <end position="1062"/>
    </location>
</feature>
<dbReference type="InterPro" id="IPR027417">
    <property type="entry name" value="P-loop_NTPase"/>
</dbReference>
<feature type="region of interest" description="Disordered" evidence="5">
    <location>
        <begin position="1262"/>
        <end position="1288"/>
    </location>
</feature>
<dbReference type="Pfam" id="PF13469">
    <property type="entry name" value="Sulfotransfer_3"/>
    <property type="match status" value="1"/>
</dbReference>
<dbReference type="RefSeq" id="XP_002955540.1">
    <property type="nucleotide sequence ID" value="XM_002955494.1"/>
</dbReference>